<proteinExistence type="predicted"/>
<evidence type="ECO:0000313" key="2">
    <source>
        <dbReference type="EMBL" id="OAA61122.1"/>
    </source>
</evidence>
<protein>
    <submittedName>
        <fullName evidence="2">Uncharacterized protein</fullName>
    </submittedName>
</protein>
<comment type="caution">
    <text evidence="2">The sequence shown here is derived from an EMBL/GenBank/DDBJ whole genome shotgun (WGS) entry which is preliminary data.</text>
</comment>
<dbReference type="AlphaFoldDB" id="A0A167TZW2"/>
<evidence type="ECO:0000313" key="3">
    <source>
        <dbReference type="Proteomes" id="UP000076874"/>
    </source>
</evidence>
<feature type="compositionally biased region" description="Acidic residues" evidence="1">
    <location>
        <begin position="159"/>
        <end position="170"/>
    </location>
</feature>
<feature type="compositionally biased region" description="Polar residues" evidence="1">
    <location>
        <begin position="291"/>
        <end position="305"/>
    </location>
</feature>
<name>A0A167TZW2_9HYPO</name>
<dbReference type="Proteomes" id="UP000076874">
    <property type="component" value="Unassembled WGS sequence"/>
</dbReference>
<accession>A0A167TZW2</accession>
<feature type="region of interest" description="Disordered" evidence="1">
    <location>
        <begin position="225"/>
        <end position="245"/>
    </location>
</feature>
<reference evidence="2 3" key="1">
    <citation type="journal article" date="2016" name="Genome Biol. Evol.">
        <title>Divergent and convergent evolution of fungal pathogenicity.</title>
        <authorList>
            <person name="Shang Y."/>
            <person name="Xiao G."/>
            <person name="Zheng P."/>
            <person name="Cen K."/>
            <person name="Zhan S."/>
            <person name="Wang C."/>
        </authorList>
    </citation>
    <scope>NUCLEOTIDE SEQUENCE [LARGE SCALE GENOMIC DNA]</scope>
    <source>
        <strain evidence="2 3">RCEF 264</strain>
    </source>
</reference>
<gene>
    <name evidence="2" type="ORF">SPI_05146</name>
</gene>
<keyword evidence="3" id="KW-1185">Reference proteome</keyword>
<dbReference type="EMBL" id="AZHD01000008">
    <property type="protein sequence ID" value="OAA61122.1"/>
    <property type="molecule type" value="Genomic_DNA"/>
</dbReference>
<feature type="region of interest" description="Disordered" evidence="1">
    <location>
        <begin position="114"/>
        <end position="190"/>
    </location>
</feature>
<evidence type="ECO:0000256" key="1">
    <source>
        <dbReference type="SAM" id="MobiDB-lite"/>
    </source>
</evidence>
<dbReference type="STRING" id="1081102.A0A167TZW2"/>
<feature type="compositionally biased region" description="Polar residues" evidence="1">
    <location>
        <begin position="314"/>
        <end position="336"/>
    </location>
</feature>
<feature type="region of interest" description="Disordered" evidence="1">
    <location>
        <begin position="288"/>
        <end position="340"/>
    </location>
</feature>
<sequence length="376" mass="39363">MPSNFRTYEAQSRLLAAVLASHPGLKLNFKESGLEHRFRPIKKQVAVVRRAVADGKDAKDVANIFHMNDKDIAKYFGESTPQGIEFQFRSIRKDAKALRDAVDKGESPLAVRRTAVATGPSMRKRRAAPGGAGAGAGAGAGNKTPAKKRSRAEVFVLSNEEDSAGSDEVDWEAKDPTPEATPTKSATRTPAGRMAVAMGATNAGVAVPFTPSLATEATTTPALSTGTATTMSVSPHNGSPAAPGFDRAALYGVGRHEHSIRTVDEDEDDDDVFVVDTPSKVLKVEEEPYGTSAQSTMTLGHSGNSDRGGMLGAWNSSNNHGLARQSGTSSSPSQALSLVDSGASWASMPDPFLSGDGLSSFAHSAAPSFYDNDGAI</sequence>
<organism evidence="2 3">
    <name type="scientific">Niveomyces insectorum RCEF 264</name>
    <dbReference type="NCBI Taxonomy" id="1081102"/>
    <lineage>
        <taxon>Eukaryota</taxon>
        <taxon>Fungi</taxon>
        <taxon>Dikarya</taxon>
        <taxon>Ascomycota</taxon>
        <taxon>Pezizomycotina</taxon>
        <taxon>Sordariomycetes</taxon>
        <taxon>Hypocreomycetidae</taxon>
        <taxon>Hypocreales</taxon>
        <taxon>Cordycipitaceae</taxon>
        <taxon>Niveomyces</taxon>
    </lineage>
</organism>
<feature type="compositionally biased region" description="Gly residues" evidence="1">
    <location>
        <begin position="130"/>
        <end position="140"/>
    </location>
</feature>
<dbReference type="OrthoDB" id="4828117at2759"/>